<dbReference type="PANTHER" id="PTHR31871">
    <property type="entry name" value="OS02G0137100 PROTEIN"/>
    <property type="match status" value="1"/>
</dbReference>
<feature type="compositionally biased region" description="Polar residues" evidence="1">
    <location>
        <begin position="136"/>
        <end position="147"/>
    </location>
</feature>
<dbReference type="AlphaFoldDB" id="A0A8K1CTM8"/>
<dbReference type="Pfam" id="PF09713">
    <property type="entry name" value="A_thal_3526"/>
    <property type="match status" value="1"/>
</dbReference>
<dbReference type="OrthoDB" id="1620396at2759"/>
<feature type="region of interest" description="Disordered" evidence="1">
    <location>
        <begin position="102"/>
        <end position="147"/>
    </location>
</feature>
<protein>
    <submittedName>
        <fullName evidence="2">Uncharacterized protein</fullName>
    </submittedName>
</protein>
<keyword evidence="3" id="KW-1185">Reference proteome</keyword>
<name>A0A8K1CTM8_PYTOL</name>
<feature type="compositionally biased region" description="Basic and acidic residues" evidence="1">
    <location>
        <begin position="268"/>
        <end position="277"/>
    </location>
</feature>
<comment type="caution">
    <text evidence="2">The sequence shown here is derived from an EMBL/GenBank/DDBJ whole genome shotgun (WGS) entry which is preliminary data.</text>
</comment>
<evidence type="ECO:0000313" key="3">
    <source>
        <dbReference type="Proteomes" id="UP000794436"/>
    </source>
</evidence>
<feature type="region of interest" description="Disordered" evidence="1">
    <location>
        <begin position="245"/>
        <end position="277"/>
    </location>
</feature>
<accession>A0A8K1CTM8</accession>
<dbReference type="EMBL" id="SPLM01000002">
    <property type="protein sequence ID" value="TMW68465.1"/>
    <property type="molecule type" value="Genomic_DNA"/>
</dbReference>
<dbReference type="NCBIfam" id="TIGR01589">
    <property type="entry name" value="A_thal_3526"/>
    <property type="match status" value="1"/>
</dbReference>
<dbReference type="Proteomes" id="UP000794436">
    <property type="component" value="Unassembled WGS sequence"/>
</dbReference>
<sequence length="277" mass="30133">MSADTSVDDAMLAGESTGVSSDATATVIESTEICMADSTGNEALSFGAEDPEAFNLPFDALSGPNQQESLYETTLAFTTDAEMSKMLEAASEKADDAFKSAIQQEEKTDSPSMQAAKKQGASTPATEPANARKTGSAGTKRSKSGSQQQTFSWNDILRVQNLIESCLQKYLTKNDIITTLQNQAKIDPSFTAVVWQKLEEQNPKFFHAYKLQLQLRDQISTFNYLVAQHKDMMAKASGNPAVLSSLSMDARGPTRHSSTTAGNAWTARDPRFPRVHR</sequence>
<feature type="region of interest" description="Disordered" evidence="1">
    <location>
        <begin position="1"/>
        <end position="22"/>
    </location>
</feature>
<gene>
    <name evidence="2" type="ORF">Poli38472_005933</name>
</gene>
<reference evidence="2" key="1">
    <citation type="submission" date="2019-03" db="EMBL/GenBank/DDBJ databases">
        <title>Long read genome sequence of the mycoparasitic Pythium oligandrum ATCC 38472 isolated from sugarbeet rhizosphere.</title>
        <authorList>
            <person name="Gaulin E."/>
        </authorList>
    </citation>
    <scope>NUCLEOTIDE SEQUENCE</scope>
    <source>
        <strain evidence="2">ATCC 38472_TT</strain>
    </source>
</reference>
<proteinExistence type="predicted"/>
<dbReference type="InterPro" id="IPR006476">
    <property type="entry name" value="CHP01589_pln"/>
</dbReference>
<evidence type="ECO:0000256" key="1">
    <source>
        <dbReference type="SAM" id="MobiDB-lite"/>
    </source>
</evidence>
<evidence type="ECO:0000313" key="2">
    <source>
        <dbReference type="EMBL" id="TMW68465.1"/>
    </source>
</evidence>
<dbReference type="PANTHER" id="PTHR31871:SF1">
    <property type="entry name" value="HISTIDINE-TRNA LIGASE"/>
    <property type="match status" value="1"/>
</dbReference>
<organism evidence="2 3">
    <name type="scientific">Pythium oligandrum</name>
    <name type="common">Mycoparasitic fungus</name>
    <dbReference type="NCBI Taxonomy" id="41045"/>
    <lineage>
        <taxon>Eukaryota</taxon>
        <taxon>Sar</taxon>
        <taxon>Stramenopiles</taxon>
        <taxon>Oomycota</taxon>
        <taxon>Peronosporomycetes</taxon>
        <taxon>Pythiales</taxon>
        <taxon>Pythiaceae</taxon>
        <taxon>Pythium</taxon>
    </lineage>
</organism>